<dbReference type="PANTHER" id="PTHR44068:SF11">
    <property type="entry name" value="GERANYL DIPHOSPHATE 2-C-METHYLTRANSFERASE"/>
    <property type="match status" value="1"/>
</dbReference>
<dbReference type="InterPro" id="IPR013216">
    <property type="entry name" value="Methyltransf_11"/>
</dbReference>
<evidence type="ECO:0000313" key="3">
    <source>
        <dbReference type="EMBL" id="OIQ95081.1"/>
    </source>
</evidence>
<dbReference type="EC" id="2.1.1.164" evidence="3"/>
<protein>
    <submittedName>
        <fullName evidence="3">Demethylrebeccamycin-D-glucose O-methyltransferase</fullName>
        <ecNumber evidence="3">2.1.1.164</ecNumber>
    </submittedName>
</protein>
<name>A0A1J5RH37_9ZZZZ</name>
<dbReference type="Pfam" id="PF08241">
    <property type="entry name" value="Methyltransf_11"/>
    <property type="match status" value="1"/>
</dbReference>
<dbReference type="Gene3D" id="3.40.50.150">
    <property type="entry name" value="Vaccinia Virus protein VP39"/>
    <property type="match status" value="1"/>
</dbReference>
<keyword evidence="1 3" id="KW-0808">Transferase</keyword>
<dbReference type="AlphaFoldDB" id="A0A1J5RH37"/>
<comment type="caution">
    <text evidence="3">The sequence shown here is derived from an EMBL/GenBank/DDBJ whole genome shotgun (WGS) entry which is preliminary data.</text>
</comment>
<dbReference type="GO" id="GO:0032259">
    <property type="term" value="P:methylation"/>
    <property type="evidence" value="ECO:0007669"/>
    <property type="project" value="UniProtKB-KW"/>
</dbReference>
<organism evidence="3">
    <name type="scientific">mine drainage metagenome</name>
    <dbReference type="NCBI Taxonomy" id="410659"/>
    <lineage>
        <taxon>unclassified sequences</taxon>
        <taxon>metagenomes</taxon>
        <taxon>ecological metagenomes</taxon>
    </lineage>
</organism>
<dbReference type="GO" id="GO:0102082">
    <property type="term" value="F:demethylrebeccamycin--D-glucose O-methyltransferase activity"/>
    <property type="evidence" value="ECO:0007669"/>
    <property type="project" value="UniProtKB-EC"/>
</dbReference>
<proteinExistence type="predicted"/>
<feature type="domain" description="Methyltransferase type 11" evidence="2">
    <location>
        <begin position="57"/>
        <end position="151"/>
    </location>
</feature>
<dbReference type="CDD" id="cd02440">
    <property type="entry name" value="AdoMet_MTases"/>
    <property type="match status" value="1"/>
</dbReference>
<reference evidence="3" key="1">
    <citation type="submission" date="2016-10" db="EMBL/GenBank/DDBJ databases">
        <title>Sequence of Gallionella enrichment culture.</title>
        <authorList>
            <person name="Poehlein A."/>
            <person name="Muehling M."/>
            <person name="Daniel R."/>
        </authorList>
    </citation>
    <scope>NUCLEOTIDE SEQUENCE</scope>
</reference>
<gene>
    <name evidence="3" type="primary">rebM_5</name>
    <name evidence="3" type="ORF">GALL_228860</name>
</gene>
<dbReference type="PANTHER" id="PTHR44068">
    <property type="entry name" value="ZGC:194242"/>
    <property type="match status" value="1"/>
</dbReference>
<sequence length="254" mass="27325">MSHYHPADLVARVAALLPEGPLTARDLAPLDQFHVGGLKATEALAARLELRPGLKVLDVGCGVGGPSRWLAELGCRVTGLDLSAPYVALARHLAARTGHDVAYVEGDARDLPFDAAAFDVVWTQHTAMNIADRDRLYGGFARVLGPGGRLALHDVCAGEGAVHFPVPWASHPAHSHLLSPQALRDCLERAGFRLLHWRDDTADALAFLERAPQTPPPLSLALLLGQGFPAMLANLRRTLAEGRAFMIEAICEKR</sequence>
<evidence type="ECO:0000259" key="2">
    <source>
        <dbReference type="Pfam" id="PF08241"/>
    </source>
</evidence>
<dbReference type="GO" id="GO:0008757">
    <property type="term" value="F:S-adenosylmethionine-dependent methyltransferase activity"/>
    <property type="evidence" value="ECO:0007669"/>
    <property type="project" value="InterPro"/>
</dbReference>
<evidence type="ECO:0000256" key="1">
    <source>
        <dbReference type="ARBA" id="ARBA00022679"/>
    </source>
</evidence>
<dbReference type="EMBL" id="MLJW01000173">
    <property type="protein sequence ID" value="OIQ95081.1"/>
    <property type="molecule type" value="Genomic_DNA"/>
</dbReference>
<keyword evidence="3" id="KW-0489">Methyltransferase</keyword>
<accession>A0A1J5RH37</accession>
<dbReference type="InterPro" id="IPR050447">
    <property type="entry name" value="Erg6_SMT_methyltransf"/>
</dbReference>
<dbReference type="InterPro" id="IPR029063">
    <property type="entry name" value="SAM-dependent_MTases_sf"/>
</dbReference>
<dbReference type="SUPFAM" id="SSF53335">
    <property type="entry name" value="S-adenosyl-L-methionine-dependent methyltransferases"/>
    <property type="match status" value="1"/>
</dbReference>